<dbReference type="Proteomes" id="UP000325161">
    <property type="component" value="Chromosome"/>
</dbReference>
<dbReference type="KEGG" id="pacr:FXN63_00065"/>
<sequence>MTLAPEPYLPRRVVHLDTWHTAGHAIKTYGIHRDPNWATPILSDAIMASVRTTVQNVLTENACDERSHGLGFCIVHIGEEAVWLLLDWWISGGILCQRMLSAPLAQPTQFTPVSTPALACVWELAVIAHERDAWVRHMLSARPDWSAYLNDVLPAGAY</sequence>
<dbReference type="EMBL" id="CP043046">
    <property type="protein sequence ID" value="QEI09031.1"/>
    <property type="molecule type" value="Genomic_DNA"/>
</dbReference>
<name>A0A5C0B7I1_9BURK</name>
<evidence type="ECO:0000313" key="2">
    <source>
        <dbReference type="Proteomes" id="UP000325161"/>
    </source>
</evidence>
<evidence type="ECO:0000313" key="1">
    <source>
        <dbReference type="EMBL" id="QEI09031.1"/>
    </source>
</evidence>
<keyword evidence="2" id="KW-1185">Reference proteome</keyword>
<reference evidence="1 2" key="1">
    <citation type="submission" date="2019-08" db="EMBL/GenBank/DDBJ databases">
        <title>Amphibian skin-associated Pigmentiphaga: genome sequence and occurrence across geography and hosts.</title>
        <authorList>
            <person name="Bletz M.C."/>
            <person name="Bunk B."/>
            <person name="Sproeer C."/>
            <person name="Biwer P."/>
            <person name="Reiter S."/>
            <person name="Rabemananjara F.C.E."/>
            <person name="Schulz S."/>
            <person name="Overmann J."/>
            <person name="Vences M."/>
        </authorList>
    </citation>
    <scope>NUCLEOTIDE SEQUENCE [LARGE SCALE GENOMIC DNA]</scope>
    <source>
        <strain evidence="1 2">Mada1488</strain>
    </source>
</reference>
<protein>
    <submittedName>
        <fullName evidence="1">Uncharacterized protein</fullName>
    </submittedName>
</protein>
<dbReference type="OrthoDB" id="1248892at2"/>
<organism evidence="1 2">
    <name type="scientific">Pigmentiphaga aceris</name>
    <dbReference type="NCBI Taxonomy" id="1940612"/>
    <lineage>
        <taxon>Bacteria</taxon>
        <taxon>Pseudomonadati</taxon>
        <taxon>Pseudomonadota</taxon>
        <taxon>Betaproteobacteria</taxon>
        <taxon>Burkholderiales</taxon>
        <taxon>Alcaligenaceae</taxon>
        <taxon>Pigmentiphaga</taxon>
    </lineage>
</organism>
<accession>A0A5C0B7I1</accession>
<proteinExistence type="predicted"/>
<dbReference type="AlphaFoldDB" id="A0A5C0B7I1"/>
<gene>
    <name evidence="1" type="ORF">FXN63_00065</name>
</gene>